<organism evidence="1 2">
    <name type="scientific">Plakobranchus ocellatus</name>
    <dbReference type="NCBI Taxonomy" id="259542"/>
    <lineage>
        <taxon>Eukaryota</taxon>
        <taxon>Metazoa</taxon>
        <taxon>Spiralia</taxon>
        <taxon>Lophotrochozoa</taxon>
        <taxon>Mollusca</taxon>
        <taxon>Gastropoda</taxon>
        <taxon>Heterobranchia</taxon>
        <taxon>Euthyneura</taxon>
        <taxon>Panpulmonata</taxon>
        <taxon>Sacoglossa</taxon>
        <taxon>Placobranchoidea</taxon>
        <taxon>Plakobranchidae</taxon>
        <taxon>Plakobranchus</taxon>
    </lineage>
</organism>
<reference evidence="1 2" key="1">
    <citation type="journal article" date="2021" name="Elife">
        <title>Chloroplast acquisition without the gene transfer in kleptoplastic sea slugs, Plakobranchus ocellatus.</title>
        <authorList>
            <person name="Maeda T."/>
            <person name="Takahashi S."/>
            <person name="Yoshida T."/>
            <person name="Shimamura S."/>
            <person name="Takaki Y."/>
            <person name="Nagai Y."/>
            <person name="Toyoda A."/>
            <person name="Suzuki Y."/>
            <person name="Arimoto A."/>
            <person name="Ishii H."/>
            <person name="Satoh N."/>
            <person name="Nishiyama T."/>
            <person name="Hasebe M."/>
            <person name="Maruyama T."/>
            <person name="Minagawa J."/>
            <person name="Obokata J."/>
            <person name="Shigenobu S."/>
        </authorList>
    </citation>
    <scope>NUCLEOTIDE SEQUENCE [LARGE SCALE GENOMIC DNA]</scope>
</reference>
<dbReference type="GO" id="GO:0016787">
    <property type="term" value="F:hydrolase activity"/>
    <property type="evidence" value="ECO:0007669"/>
    <property type="project" value="TreeGrafter"/>
</dbReference>
<dbReference type="EMBL" id="BLXT01002891">
    <property type="protein sequence ID" value="GFN98862.1"/>
    <property type="molecule type" value="Genomic_DNA"/>
</dbReference>
<dbReference type="InterPro" id="IPR011042">
    <property type="entry name" value="6-blade_b-propeller_TolB-like"/>
</dbReference>
<dbReference type="PANTHER" id="PTHR10426:SF88">
    <property type="entry name" value="ADIPOCYTE PLASMA MEMBRANE-ASSOCIATED PROTEIN HEMOMUCIN-RELATED"/>
    <property type="match status" value="1"/>
</dbReference>
<proteinExistence type="predicted"/>
<accession>A0AAV3ZWP9</accession>
<dbReference type="Proteomes" id="UP000735302">
    <property type="component" value="Unassembled WGS sequence"/>
</dbReference>
<dbReference type="AlphaFoldDB" id="A0AAV3ZWP9"/>
<sequence length="107" mass="11766">LKCVIFVPEASMAQCGYLTSIRIDSNGLLLVLDAYRGLFRVNPTTGATELLWQASTPVNGRVSKYLNGMAIAPDGNIYLSDSSDNFDVVNDIYIIMEGRPSGRYTRN</sequence>
<gene>
    <name evidence="1" type="ORF">PoB_002536800</name>
</gene>
<dbReference type="Gene3D" id="2.120.10.30">
    <property type="entry name" value="TolB, C-terminal domain"/>
    <property type="match status" value="1"/>
</dbReference>
<name>A0AAV3ZWP9_9GAST</name>
<feature type="non-terminal residue" evidence="1">
    <location>
        <position position="1"/>
    </location>
</feature>
<evidence type="ECO:0000313" key="1">
    <source>
        <dbReference type="EMBL" id="GFN98862.1"/>
    </source>
</evidence>
<dbReference type="GO" id="GO:0012505">
    <property type="term" value="C:endomembrane system"/>
    <property type="evidence" value="ECO:0007669"/>
    <property type="project" value="TreeGrafter"/>
</dbReference>
<dbReference type="SUPFAM" id="SSF63829">
    <property type="entry name" value="Calcium-dependent phosphotriesterase"/>
    <property type="match status" value="1"/>
</dbReference>
<comment type="caution">
    <text evidence="1">The sequence shown here is derived from an EMBL/GenBank/DDBJ whole genome shotgun (WGS) entry which is preliminary data.</text>
</comment>
<keyword evidence="2" id="KW-1185">Reference proteome</keyword>
<dbReference type="PANTHER" id="PTHR10426">
    <property type="entry name" value="STRICTOSIDINE SYNTHASE-RELATED"/>
    <property type="match status" value="1"/>
</dbReference>
<evidence type="ECO:0000313" key="2">
    <source>
        <dbReference type="Proteomes" id="UP000735302"/>
    </source>
</evidence>
<protein>
    <submittedName>
        <fullName evidence="1">Adipocyte plasma membrane-associated protein</fullName>
    </submittedName>
</protein>